<evidence type="ECO:0000313" key="1">
    <source>
        <dbReference type="EMBL" id="KAF9647264.1"/>
    </source>
</evidence>
<organism evidence="1 2">
    <name type="scientific">Thelephora ganbajun</name>
    <name type="common">Ganba fungus</name>
    <dbReference type="NCBI Taxonomy" id="370292"/>
    <lineage>
        <taxon>Eukaryota</taxon>
        <taxon>Fungi</taxon>
        <taxon>Dikarya</taxon>
        <taxon>Basidiomycota</taxon>
        <taxon>Agaricomycotina</taxon>
        <taxon>Agaricomycetes</taxon>
        <taxon>Thelephorales</taxon>
        <taxon>Thelephoraceae</taxon>
        <taxon>Thelephora</taxon>
    </lineage>
</organism>
<evidence type="ECO:0000313" key="2">
    <source>
        <dbReference type="Proteomes" id="UP000886501"/>
    </source>
</evidence>
<dbReference type="EMBL" id="MU118038">
    <property type="protein sequence ID" value="KAF9647264.1"/>
    <property type="molecule type" value="Genomic_DNA"/>
</dbReference>
<sequence>MDAKVRLKQMREIPARLVDRTKGVVNVMTFGDRMILDEGEPRLFAPHPKSS</sequence>
<dbReference type="Proteomes" id="UP000886501">
    <property type="component" value="Unassembled WGS sequence"/>
</dbReference>
<protein>
    <submittedName>
        <fullName evidence="1">Uncharacterized protein</fullName>
    </submittedName>
</protein>
<keyword evidence="2" id="KW-1185">Reference proteome</keyword>
<comment type="caution">
    <text evidence="1">The sequence shown here is derived from an EMBL/GenBank/DDBJ whole genome shotgun (WGS) entry which is preliminary data.</text>
</comment>
<proteinExistence type="predicted"/>
<reference evidence="1" key="2">
    <citation type="journal article" date="2020" name="Nat. Commun.">
        <title>Large-scale genome sequencing of mycorrhizal fungi provides insights into the early evolution of symbiotic traits.</title>
        <authorList>
            <person name="Miyauchi S."/>
            <person name="Kiss E."/>
            <person name="Kuo A."/>
            <person name="Drula E."/>
            <person name="Kohler A."/>
            <person name="Sanchez-Garcia M."/>
            <person name="Morin E."/>
            <person name="Andreopoulos B."/>
            <person name="Barry K.W."/>
            <person name="Bonito G."/>
            <person name="Buee M."/>
            <person name="Carver A."/>
            <person name="Chen C."/>
            <person name="Cichocki N."/>
            <person name="Clum A."/>
            <person name="Culley D."/>
            <person name="Crous P.W."/>
            <person name="Fauchery L."/>
            <person name="Girlanda M."/>
            <person name="Hayes R.D."/>
            <person name="Keri Z."/>
            <person name="LaButti K."/>
            <person name="Lipzen A."/>
            <person name="Lombard V."/>
            <person name="Magnuson J."/>
            <person name="Maillard F."/>
            <person name="Murat C."/>
            <person name="Nolan M."/>
            <person name="Ohm R.A."/>
            <person name="Pangilinan J."/>
            <person name="Pereira M.F."/>
            <person name="Perotto S."/>
            <person name="Peter M."/>
            <person name="Pfister S."/>
            <person name="Riley R."/>
            <person name="Sitrit Y."/>
            <person name="Stielow J.B."/>
            <person name="Szollosi G."/>
            <person name="Zifcakova L."/>
            <person name="Stursova M."/>
            <person name="Spatafora J.W."/>
            <person name="Tedersoo L."/>
            <person name="Vaario L.M."/>
            <person name="Yamada A."/>
            <person name="Yan M."/>
            <person name="Wang P."/>
            <person name="Xu J."/>
            <person name="Bruns T."/>
            <person name="Baldrian P."/>
            <person name="Vilgalys R."/>
            <person name="Dunand C."/>
            <person name="Henrissat B."/>
            <person name="Grigoriev I.V."/>
            <person name="Hibbett D."/>
            <person name="Nagy L.G."/>
            <person name="Martin F.M."/>
        </authorList>
    </citation>
    <scope>NUCLEOTIDE SEQUENCE</scope>
    <source>
        <strain evidence="1">P2</strain>
    </source>
</reference>
<reference evidence="1" key="1">
    <citation type="submission" date="2019-10" db="EMBL/GenBank/DDBJ databases">
        <authorList>
            <consortium name="DOE Joint Genome Institute"/>
            <person name="Kuo A."/>
            <person name="Miyauchi S."/>
            <person name="Kiss E."/>
            <person name="Drula E."/>
            <person name="Kohler A."/>
            <person name="Sanchez-Garcia M."/>
            <person name="Andreopoulos B."/>
            <person name="Barry K.W."/>
            <person name="Bonito G."/>
            <person name="Buee M."/>
            <person name="Carver A."/>
            <person name="Chen C."/>
            <person name="Cichocki N."/>
            <person name="Clum A."/>
            <person name="Culley D."/>
            <person name="Crous P.W."/>
            <person name="Fauchery L."/>
            <person name="Girlanda M."/>
            <person name="Hayes R."/>
            <person name="Keri Z."/>
            <person name="Labutti K."/>
            <person name="Lipzen A."/>
            <person name="Lombard V."/>
            <person name="Magnuson J."/>
            <person name="Maillard F."/>
            <person name="Morin E."/>
            <person name="Murat C."/>
            <person name="Nolan M."/>
            <person name="Ohm R."/>
            <person name="Pangilinan J."/>
            <person name="Pereira M."/>
            <person name="Perotto S."/>
            <person name="Peter M."/>
            <person name="Riley R."/>
            <person name="Sitrit Y."/>
            <person name="Stielow B."/>
            <person name="Szollosi G."/>
            <person name="Zifcakova L."/>
            <person name="Stursova M."/>
            <person name="Spatafora J.W."/>
            <person name="Tedersoo L."/>
            <person name="Vaario L.-M."/>
            <person name="Yamada A."/>
            <person name="Yan M."/>
            <person name="Wang P."/>
            <person name="Xu J."/>
            <person name="Bruns T."/>
            <person name="Baldrian P."/>
            <person name="Vilgalys R."/>
            <person name="Henrissat B."/>
            <person name="Grigoriev I.V."/>
            <person name="Hibbett D."/>
            <person name="Nagy L.G."/>
            <person name="Martin F.M."/>
        </authorList>
    </citation>
    <scope>NUCLEOTIDE SEQUENCE</scope>
    <source>
        <strain evidence="1">P2</strain>
    </source>
</reference>
<accession>A0ACB6ZCK8</accession>
<name>A0ACB6ZCK8_THEGA</name>
<gene>
    <name evidence="1" type="ORF">BDM02DRAFT_3117405</name>
</gene>